<geneLocation type="mitochondrion" evidence="10"/>
<dbReference type="PROSITE" id="PS00900">
    <property type="entry name" value="RNA_POL_PHAGE_1"/>
    <property type="match status" value="1"/>
</dbReference>
<dbReference type="GeneID" id="65334003"/>
<comment type="function">
    <text evidence="8">DNA-dependent RNA polymerase catalyzes the transcription of DNA into RNA using the four ribonucleoside triphosphates as substrates.</text>
</comment>
<keyword evidence="3 8" id="KW-0240">DNA-directed RNA polymerase</keyword>
<dbReference type="PANTHER" id="PTHR10102">
    <property type="entry name" value="DNA-DIRECTED RNA POLYMERASE, MITOCHONDRIAL"/>
    <property type="match status" value="1"/>
</dbReference>
<evidence type="ECO:0000256" key="1">
    <source>
        <dbReference type="ARBA" id="ARBA00009493"/>
    </source>
</evidence>
<dbReference type="InterPro" id="IPR043502">
    <property type="entry name" value="DNA/RNA_pol_sf"/>
</dbReference>
<dbReference type="Pfam" id="PF00940">
    <property type="entry name" value="RNA_pol"/>
    <property type="match status" value="1"/>
</dbReference>
<dbReference type="Gene3D" id="1.10.150.20">
    <property type="entry name" value="5' to 3' exonuclease, C-terminal subdomain"/>
    <property type="match status" value="1"/>
</dbReference>
<keyword evidence="6 8" id="KW-0804">Transcription</keyword>
<evidence type="ECO:0000256" key="5">
    <source>
        <dbReference type="ARBA" id="ARBA00022695"/>
    </source>
</evidence>
<dbReference type="EMBL" id="MW167296">
    <property type="protein sequence ID" value="QPP04907.1"/>
    <property type="molecule type" value="Genomic_DNA"/>
</dbReference>
<dbReference type="PANTHER" id="PTHR10102:SF8">
    <property type="entry name" value="DNA-DIRECTED RNA POLYMERASE-RELATED"/>
    <property type="match status" value="1"/>
</dbReference>
<evidence type="ECO:0000313" key="10">
    <source>
        <dbReference type="EMBL" id="QPP04907.1"/>
    </source>
</evidence>
<keyword evidence="5 8" id="KW-0548">Nucleotidyltransferase</keyword>
<evidence type="ECO:0000256" key="4">
    <source>
        <dbReference type="ARBA" id="ARBA00022679"/>
    </source>
</evidence>
<keyword evidence="10" id="KW-0496">Mitochondrion</keyword>
<organism evidence="10">
    <name type="scientific">Bougainvillea spectabilis</name>
    <dbReference type="NCBI Taxonomy" id="146096"/>
    <lineage>
        <taxon>Eukaryota</taxon>
        <taxon>Viridiplantae</taxon>
        <taxon>Streptophyta</taxon>
        <taxon>Embryophyta</taxon>
        <taxon>Tracheophyta</taxon>
        <taxon>Spermatophyta</taxon>
        <taxon>Magnoliopsida</taxon>
        <taxon>eudicotyledons</taxon>
        <taxon>Gunneridae</taxon>
        <taxon>Pentapetalae</taxon>
        <taxon>Caryophyllales</taxon>
        <taxon>Nyctaginaceae</taxon>
        <taxon>Bougainvillea</taxon>
    </lineage>
</organism>
<evidence type="ECO:0000259" key="9">
    <source>
        <dbReference type="Pfam" id="PF00940"/>
    </source>
</evidence>
<dbReference type="RefSeq" id="YP_010127583.1">
    <property type="nucleotide sequence ID" value="NC_056281.1"/>
</dbReference>
<dbReference type="EC" id="2.7.7.6" evidence="2 8"/>
<dbReference type="GO" id="GO:0003677">
    <property type="term" value="F:DNA binding"/>
    <property type="evidence" value="ECO:0007669"/>
    <property type="project" value="InterPro"/>
</dbReference>
<gene>
    <name evidence="10" type="primary">RNA_pol</name>
</gene>
<comment type="catalytic activity">
    <reaction evidence="7 8">
        <text>RNA(n) + a ribonucleoside 5'-triphosphate = RNA(n+1) + diphosphate</text>
        <dbReference type="Rhea" id="RHEA:21248"/>
        <dbReference type="Rhea" id="RHEA-COMP:14527"/>
        <dbReference type="Rhea" id="RHEA-COMP:17342"/>
        <dbReference type="ChEBI" id="CHEBI:33019"/>
        <dbReference type="ChEBI" id="CHEBI:61557"/>
        <dbReference type="ChEBI" id="CHEBI:140395"/>
        <dbReference type="EC" id="2.7.7.6"/>
    </reaction>
</comment>
<reference evidence="10" key="1">
    <citation type="submission" date="2020-10" db="EMBL/GenBank/DDBJ databases">
        <authorList>
            <person name="Yuan F."/>
        </authorList>
    </citation>
    <scope>NUCLEOTIDE SEQUENCE</scope>
</reference>
<proteinExistence type="inferred from homology"/>
<dbReference type="GO" id="GO:0006390">
    <property type="term" value="P:mitochondrial transcription"/>
    <property type="evidence" value="ECO:0007669"/>
    <property type="project" value="TreeGrafter"/>
</dbReference>
<keyword evidence="4 8" id="KW-0808">Transferase</keyword>
<evidence type="ECO:0000256" key="3">
    <source>
        <dbReference type="ARBA" id="ARBA00022478"/>
    </source>
</evidence>
<accession>A0A7T1T1Y6</accession>
<feature type="domain" description="DNA-directed RNA polymerase C-terminal" evidence="9">
    <location>
        <begin position="343"/>
        <end position="618"/>
    </location>
</feature>
<evidence type="ECO:0000256" key="6">
    <source>
        <dbReference type="ARBA" id="ARBA00023163"/>
    </source>
</evidence>
<dbReference type="InterPro" id="IPR002092">
    <property type="entry name" value="DNA-dir_Rpol_phage-type"/>
</dbReference>
<dbReference type="GO" id="GO:0003899">
    <property type="term" value="F:DNA-directed RNA polymerase activity"/>
    <property type="evidence" value="ECO:0007669"/>
    <property type="project" value="UniProtKB-EC"/>
</dbReference>
<evidence type="ECO:0000256" key="8">
    <source>
        <dbReference type="RuleBase" id="RU003805"/>
    </source>
</evidence>
<name>A0A7T1T1Y6_9CARY</name>
<comment type="similarity">
    <text evidence="1 8">Belongs to the phage and mitochondrial RNA polymerase family.</text>
</comment>
<evidence type="ECO:0000256" key="2">
    <source>
        <dbReference type="ARBA" id="ARBA00012418"/>
    </source>
</evidence>
<dbReference type="InterPro" id="IPR046950">
    <property type="entry name" value="DNA-dir_Rpol_C_phage-type"/>
</dbReference>
<evidence type="ECO:0000256" key="7">
    <source>
        <dbReference type="ARBA" id="ARBA00048552"/>
    </source>
</evidence>
<dbReference type="GO" id="GO:0034245">
    <property type="term" value="C:mitochondrial DNA-directed RNA polymerase complex"/>
    <property type="evidence" value="ECO:0007669"/>
    <property type="project" value="TreeGrafter"/>
</dbReference>
<dbReference type="PROSITE" id="PS00489">
    <property type="entry name" value="RNA_POL_PHAGE_2"/>
    <property type="match status" value="1"/>
</dbReference>
<dbReference type="AlphaFoldDB" id="A0A7T1T1Y6"/>
<protein>
    <recommendedName>
        <fullName evidence="2 8">DNA-directed RNA polymerase</fullName>
        <ecNumber evidence="2 8">2.7.7.6</ecNumber>
    </recommendedName>
</protein>
<dbReference type="SUPFAM" id="SSF56672">
    <property type="entry name" value="DNA/RNA polymerases"/>
    <property type="match status" value="1"/>
</dbReference>
<sequence length="766" mass="89901">MERINRFLFRSDSSFPNAAYNSPRGIISLTSDLDGSIRVRKKGSSYYLPSHLYAVCNFDISLLPLKLNLPMVSKPIEWKSLSSKPKNMSDLVGGYLSCPTGYIYDRYRLLSSSDINHFYIDISGNNQFQELIDIMNKLQSQPFHVNAHFLDYLLANNKLFEESGLIMPKFLASMNYVNVIPLLREMYMGDPEMKEICSFNDLLQLLSKNIQRARYEQLIIKLATAYKGYDFYLPAFLDFRGRIYRCGVLHFHERDLARSLIVLGKTPKDKILSEEEIVKRKQQFLDVYENKELLKRIMIATSFHYKSFDTPKEGGDWYLDTIYYPGLLDKHKELIEMARCAKRPFQFLSHQLNLNIDYDDASGIPITQDASASAYQIMSYFLMDETLAMRTNLIPSEDGKIQDVYSYILAELKEFLLSEAELEKNLSTVVCNTLNRKIVKSIFMPMIYGKTVMSTASDLKDHLSHYITHKESFIVASACFKFWRIKFHGLECLIKLIRHIGWVASARNSPVYYNVKYYTTIQDYRVMKPVNIWVYDRHHKKRRKVTLRVSSDQRDRRKTEISTFVNFIHQKDAFIAMEVVRNLFKYNVPIYTVHDNFISSAEVSSYIPHIYNEVFYNMGPPLSIINSFIYMNIIKPVKSKLKFTDELNEDNITCTVISKEKLETYLRENFPKNQISTREKKIWDERISGILASYENYISIVCGDFQSYYKSYINQDFKSYRDKEQKANMVKAYKNRILWKAHEEKWEIFSSKLNISFDDPLYSLHH</sequence>